<dbReference type="EMBL" id="JAVREL010000002">
    <property type="protein sequence ID" value="MDT0342238.1"/>
    <property type="molecule type" value="Genomic_DNA"/>
</dbReference>
<keyword evidence="2" id="KW-0808">Transferase</keyword>
<dbReference type="Proteomes" id="UP001183246">
    <property type="component" value="Unassembled WGS sequence"/>
</dbReference>
<evidence type="ECO:0000313" key="2">
    <source>
        <dbReference type="EMBL" id="MDT0342238.1"/>
    </source>
</evidence>
<comment type="caution">
    <text evidence="2">The sequence shown here is derived from an EMBL/GenBank/DDBJ whole genome shotgun (WGS) entry which is preliminary data.</text>
</comment>
<evidence type="ECO:0000259" key="1">
    <source>
        <dbReference type="Pfam" id="PF01636"/>
    </source>
</evidence>
<dbReference type="SUPFAM" id="SSF56112">
    <property type="entry name" value="Protein kinase-like (PK-like)"/>
    <property type="match status" value="1"/>
</dbReference>
<organism evidence="2 3">
    <name type="scientific">Streptomyces litchfieldiae</name>
    <dbReference type="NCBI Taxonomy" id="3075543"/>
    <lineage>
        <taxon>Bacteria</taxon>
        <taxon>Bacillati</taxon>
        <taxon>Actinomycetota</taxon>
        <taxon>Actinomycetes</taxon>
        <taxon>Kitasatosporales</taxon>
        <taxon>Streptomycetaceae</taxon>
        <taxon>Streptomyces</taxon>
    </lineage>
</organism>
<dbReference type="Pfam" id="PF01636">
    <property type="entry name" value="APH"/>
    <property type="match status" value="1"/>
</dbReference>
<dbReference type="EC" id="2.7.1.-" evidence="2"/>
<dbReference type="InterPro" id="IPR002575">
    <property type="entry name" value="Aminoglycoside_PTrfase"/>
</dbReference>
<proteinExistence type="predicted"/>
<dbReference type="RefSeq" id="WP_311703358.1">
    <property type="nucleotide sequence ID" value="NZ_JAVREL010000002.1"/>
</dbReference>
<gene>
    <name evidence="2" type="ORF">RM590_06285</name>
</gene>
<feature type="domain" description="Aminoglycoside phosphotransferase" evidence="1">
    <location>
        <begin position="35"/>
        <end position="241"/>
    </location>
</feature>
<keyword evidence="3" id="KW-1185">Reference proteome</keyword>
<dbReference type="GO" id="GO:0016740">
    <property type="term" value="F:transferase activity"/>
    <property type="evidence" value="ECO:0007669"/>
    <property type="project" value="UniProtKB-KW"/>
</dbReference>
<evidence type="ECO:0000313" key="3">
    <source>
        <dbReference type="Proteomes" id="UP001183246"/>
    </source>
</evidence>
<accession>A0ABU2MLI9</accession>
<sequence length="289" mass="29718">MSTFAGELRRLAGSAGDLVVLADRADGTVIRVGDAVAKAHAEDTDAAALAHRVRTAAHPALAGILLPPLPPGGVTRLHDGRPATLWPYGAPVDPDAVPWEAAGTLLARLHAVPPAALGIALPDGGGPARAARALARLRATATDPAHAAARSAVERILAAAPRAPRRTALCHGDFHLGQLVRHPAAGGSWHLIDVDDLGVGDPAWDLARPAAWYAAGLLAPEDWRRLLGAYQAAAGLTGHDPWPELDVPARVLTAQSAALALVRAAATGRAPSEEDEALLISCLRIAALP</sequence>
<name>A0ABU2MLI9_9ACTN</name>
<reference evidence="3" key="1">
    <citation type="submission" date="2023-07" db="EMBL/GenBank/DDBJ databases">
        <title>30 novel species of actinomycetes from the DSMZ collection.</title>
        <authorList>
            <person name="Nouioui I."/>
        </authorList>
    </citation>
    <scope>NUCLEOTIDE SEQUENCE [LARGE SCALE GENOMIC DNA]</scope>
    <source>
        <strain evidence="3">DSM 44938</strain>
    </source>
</reference>
<protein>
    <submittedName>
        <fullName evidence="2">Aminoglycoside phosphotransferase family protein</fullName>
        <ecNumber evidence="2">2.7.1.-</ecNumber>
    </submittedName>
</protein>
<dbReference type="InterPro" id="IPR011009">
    <property type="entry name" value="Kinase-like_dom_sf"/>
</dbReference>
<dbReference type="Gene3D" id="3.90.1200.10">
    <property type="match status" value="1"/>
</dbReference>